<sequence>MGNLVKVPVNGQAHQTGSPLTADAFDVALADLLAAEAAVGDRAAHRPGVELVRLEPVLAPGAGPDLPGIRSMATALAGPGRRADTLRRVSELAFLLAGLAELGRHALVADLSELAVRHLAANPALAANPQDWVWDAAVDLADLHATACARTGRPPMRMPAPLGSPRAATAVLAGTGPAQIR</sequence>
<comment type="caution">
    <text evidence="1">The sequence shown here is derived from an EMBL/GenBank/DDBJ whole genome shotgun (WGS) entry which is preliminary data.</text>
</comment>
<evidence type="ECO:0000313" key="1">
    <source>
        <dbReference type="EMBL" id="GAA4959610.1"/>
    </source>
</evidence>
<keyword evidence="2" id="KW-1185">Reference proteome</keyword>
<evidence type="ECO:0000313" key="2">
    <source>
        <dbReference type="Proteomes" id="UP001500466"/>
    </source>
</evidence>
<accession>A0ABP9H433</accession>
<dbReference type="Proteomes" id="UP001500466">
    <property type="component" value="Unassembled WGS sequence"/>
</dbReference>
<protein>
    <submittedName>
        <fullName evidence="1">Uncharacterized protein</fullName>
    </submittedName>
</protein>
<dbReference type="EMBL" id="BAABHS010000007">
    <property type="protein sequence ID" value="GAA4959610.1"/>
    <property type="molecule type" value="Genomic_DNA"/>
</dbReference>
<gene>
    <name evidence="1" type="ORF">GCM10023205_23320</name>
</gene>
<proteinExistence type="predicted"/>
<reference evidence="2" key="1">
    <citation type="journal article" date="2019" name="Int. J. Syst. Evol. Microbiol.">
        <title>The Global Catalogue of Microorganisms (GCM) 10K type strain sequencing project: providing services to taxonomists for standard genome sequencing and annotation.</title>
        <authorList>
            <consortium name="The Broad Institute Genomics Platform"/>
            <consortium name="The Broad Institute Genome Sequencing Center for Infectious Disease"/>
            <person name="Wu L."/>
            <person name="Ma J."/>
        </authorList>
    </citation>
    <scope>NUCLEOTIDE SEQUENCE [LARGE SCALE GENOMIC DNA]</scope>
    <source>
        <strain evidence="2">JCM 17986</strain>
    </source>
</reference>
<organism evidence="1 2">
    <name type="scientific">Yinghuangia aomiensis</name>
    <dbReference type="NCBI Taxonomy" id="676205"/>
    <lineage>
        <taxon>Bacteria</taxon>
        <taxon>Bacillati</taxon>
        <taxon>Actinomycetota</taxon>
        <taxon>Actinomycetes</taxon>
        <taxon>Kitasatosporales</taxon>
        <taxon>Streptomycetaceae</taxon>
        <taxon>Yinghuangia</taxon>
    </lineage>
</organism>
<dbReference type="RefSeq" id="WP_345675317.1">
    <property type="nucleotide sequence ID" value="NZ_BAABHS010000007.1"/>
</dbReference>
<name>A0ABP9H433_9ACTN</name>